<evidence type="ECO:0000313" key="2">
    <source>
        <dbReference type="EMBL" id="KAG8237039.1"/>
    </source>
</evidence>
<proteinExistence type="predicted"/>
<feature type="compositionally biased region" description="Polar residues" evidence="1">
    <location>
        <begin position="95"/>
        <end position="105"/>
    </location>
</feature>
<gene>
    <name evidence="2" type="ORF">J437_LFUL015785</name>
</gene>
<organism evidence="2 3">
    <name type="scientific">Ladona fulva</name>
    <name type="common">Scarce chaser dragonfly</name>
    <name type="synonym">Libellula fulva</name>
    <dbReference type="NCBI Taxonomy" id="123851"/>
    <lineage>
        <taxon>Eukaryota</taxon>
        <taxon>Metazoa</taxon>
        <taxon>Ecdysozoa</taxon>
        <taxon>Arthropoda</taxon>
        <taxon>Hexapoda</taxon>
        <taxon>Insecta</taxon>
        <taxon>Pterygota</taxon>
        <taxon>Palaeoptera</taxon>
        <taxon>Odonata</taxon>
        <taxon>Epiprocta</taxon>
        <taxon>Anisoptera</taxon>
        <taxon>Libelluloidea</taxon>
        <taxon>Libellulidae</taxon>
        <taxon>Ladona</taxon>
    </lineage>
</organism>
<dbReference type="OrthoDB" id="1394818at2759"/>
<dbReference type="Proteomes" id="UP000792457">
    <property type="component" value="Unassembled WGS sequence"/>
</dbReference>
<dbReference type="AlphaFoldDB" id="A0A8K0KKP6"/>
<feature type="region of interest" description="Disordered" evidence="1">
    <location>
        <begin position="94"/>
        <end position="133"/>
    </location>
</feature>
<reference evidence="2" key="1">
    <citation type="submission" date="2013-04" db="EMBL/GenBank/DDBJ databases">
        <authorList>
            <person name="Qu J."/>
            <person name="Murali S.C."/>
            <person name="Bandaranaike D."/>
            <person name="Bellair M."/>
            <person name="Blankenburg K."/>
            <person name="Chao H."/>
            <person name="Dinh H."/>
            <person name="Doddapaneni H."/>
            <person name="Downs B."/>
            <person name="Dugan-Rocha S."/>
            <person name="Elkadiri S."/>
            <person name="Gnanaolivu R.D."/>
            <person name="Hernandez B."/>
            <person name="Javaid M."/>
            <person name="Jayaseelan J.C."/>
            <person name="Lee S."/>
            <person name="Li M."/>
            <person name="Ming W."/>
            <person name="Munidasa M."/>
            <person name="Muniz J."/>
            <person name="Nguyen L."/>
            <person name="Ongeri F."/>
            <person name="Osuji N."/>
            <person name="Pu L.-L."/>
            <person name="Puazo M."/>
            <person name="Qu C."/>
            <person name="Quiroz J."/>
            <person name="Raj R."/>
            <person name="Weissenberger G."/>
            <person name="Xin Y."/>
            <person name="Zou X."/>
            <person name="Han Y."/>
            <person name="Richards S."/>
            <person name="Worley K."/>
            <person name="Muzny D."/>
            <person name="Gibbs R."/>
        </authorList>
    </citation>
    <scope>NUCLEOTIDE SEQUENCE</scope>
    <source>
        <strain evidence="2">Sampled in the wild</strain>
    </source>
</reference>
<name>A0A8K0KKP6_LADFU</name>
<sequence length="209" mass="23081">MTTIQDVSIRVGPHKMLNICYDLLYVTAEEIAKEMASQGVISCCTLQRKQNGEMINTTSVVLTFSRDRFPEKTDPCTEKPKDLKGKAKFVEKKSVSSVCPETTPESKVPKSNKAPPKPAGKAEMGGKSITVPPAASMELRQSMEDELDEKRLFLYNRGKRREDEASTIASHGNPLTKEILNLYGDGMGTSKLLAYMLDNLTEDITLCAT</sequence>
<protein>
    <submittedName>
        <fullName evidence="2">Uncharacterized protein</fullName>
    </submittedName>
</protein>
<comment type="caution">
    <text evidence="2">The sequence shown here is derived from an EMBL/GenBank/DDBJ whole genome shotgun (WGS) entry which is preliminary data.</text>
</comment>
<evidence type="ECO:0000313" key="3">
    <source>
        <dbReference type="Proteomes" id="UP000792457"/>
    </source>
</evidence>
<evidence type="ECO:0000256" key="1">
    <source>
        <dbReference type="SAM" id="MobiDB-lite"/>
    </source>
</evidence>
<reference evidence="2" key="2">
    <citation type="submission" date="2017-10" db="EMBL/GenBank/DDBJ databases">
        <title>Ladona fulva Genome sequencing and assembly.</title>
        <authorList>
            <person name="Murali S."/>
            <person name="Richards S."/>
            <person name="Bandaranaike D."/>
            <person name="Bellair M."/>
            <person name="Blankenburg K."/>
            <person name="Chao H."/>
            <person name="Dinh H."/>
            <person name="Doddapaneni H."/>
            <person name="Dugan-Rocha S."/>
            <person name="Elkadiri S."/>
            <person name="Gnanaolivu R."/>
            <person name="Hernandez B."/>
            <person name="Skinner E."/>
            <person name="Javaid M."/>
            <person name="Lee S."/>
            <person name="Li M."/>
            <person name="Ming W."/>
            <person name="Munidasa M."/>
            <person name="Muniz J."/>
            <person name="Nguyen L."/>
            <person name="Hughes D."/>
            <person name="Osuji N."/>
            <person name="Pu L.-L."/>
            <person name="Puazo M."/>
            <person name="Qu C."/>
            <person name="Quiroz J."/>
            <person name="Raj R."/>
            <person name="Weissenberger G."/>
            <person name="Xin Y."/>
            <person name="Zou X."/>
            <person name="Han Y."/>
            <person name="Worley K."/>
            <person name="Muzny D."/>
            <person name="Gibbs R."/>
        </authorList>
    </citation>
    <scope>NUCLEOTIDE SEQUENCE</scope>
    <source>
        <strain evidence="2">Sampled in the wild</strain>
    </source>
</reference>
<feature type="non-terminal residue" evidence="2">
    <location>
        <position position="209"/>
    </location>
</feature>
<keyword evidence="3" id="KW-1185">Reference proteome</keyword>
<dbReference type="EMBL" id="KZ309116">
    <property type="protein sequence ID" value="KAG8237039.1"/>
    <property type="molecule type" value="Genomic_DNA"/>
</dbReference>
<accession>A0A8K0KKP6</accession>